<proteinExistence type="predicted"/>
<reference evidence="2" key="2">
    <citation type="journal article" date="2014" name="ISME J.">
        <title>Microbial stratification in low pH oxic and suboxic macroscopic growths along an acid mine drainage.</title>
        <authorList>
            <person name="Mendez-Garcia C."/>
            <person name="Mesa V."/>
            <person name="Sprenger R.R."/>
            <person name="Richter M."/>
            <person name="Diez M.S."/>
            <person name="Solano J."/>
            <person name="Bargiela R."/>
            <person name="Golyshina O.V."/>
            <person name="Manteca A."/>
            <person name="Ramos J.L."/>
            <person name="Gallego J.R."/>
            <person name="Llorente I."/>
            <person name="Martins Dos Santos V.A."/>
            <person name="Jensen O.N."/>
            <person name="Pelaez A.I."/>
            <person name="Sanchez J."/>
            <person name="Ferrer M."/>
        </authorList>
    </citation>
    <scope>NUCLEOTIDE SEQUENCE</scope>
</reference>
<dbReference type="AlphaFoldDB" id="T0YZK4"/>
<gene>
    <name evidence="2" type="ORF">B2A_11444</name>
</gene>
<dbReference type="EMBL" id="AUZZ01008261">
    <property type="protein sequence ID" value="EQD38453.1"/>
    <property type="molecule type" value="Genomic_DNA"/>
</dbReference>
<sequence>MPYQPVDVIEVRCWGSRVGAVALDERSGFYVFEYERAWADTGVELAPTTMPTTGPARSFVFPTLPPDTYHRLPSMVADSLPDDFGNALTTAYLANKGVTP</sequence>
<protein>
    <submittedName>
        <fullName evidence="2">HipA domain-containing protein</fullName>
    </submittedName>
</protein>
<dbReference type="InterPro" id="IPR017508">
    <property type="entry name" value="HipA_N1"/>
</dbReference>
<name>T0YZK4_9ZZZZ</name>
<evidence type="ECO:0000259" key="1">
    <source>
        <dbReference type="Pfam" id="PF13657"/>
    </source>
</evidence>
<accession>T0YZK4</accession>
<comment type="caution">
    <text evidence="2">The sequence shown here is derived from an EMBL/GenBank/DDBJ whole genome shotgun (WGS) entry which is preliminary data.</text>
</comment>
<reference evidence="2" key="1">
    <citation type="submission" date="2013-08" db="EMBL/GenBank/DDBJ databases">
        <authorList>
            <person name="Mendez C."/>
            <person name="Richter M."/>
            <person name="Ferrer M."/>
            <person name="Sanchez J."/>
        </authorList>
    </citation>
    <scope>NUCLEOTIDE SEQUENCE</scope>
</reference>
<organism evidence="2">
    <name type="scientific">mine drainage metagenome</name>
    <dbReference type="NCBI Taxonomy" id="410659"/>
    <lineage>
        <taxon>unclassified sequences</taxon>
        <taxon>metagenomes</taxon>
        <taxon>ecological metagenomes</taxon>
    </lineage>
</organism>
<feature type="domain" description="HipA N-terminal subdomain 1" evidence="1">
    <location>
        <begin position="10"/>
        <end position="89"/>
    </location>
</feature>
<dbReference type="Pfam" id="PF13657">
    <property type="entry name" value="Couple_hipA"/>
    <property type="match status" value="1"/>
</dbReference>
<evidence type="ECO:0000313" key="2">
    <source>
        <dbReference type="EMBL" id="EQD38453.1"/>
    </source>
</evidence>
<feature type="non-terminal residue" evidence="2">
    <location>
        <position position="100"/>
    </location>
</feature>